<accession>A0AAE5AD69</accession>
<sequence>MTAPTLSVIPTEPLFVGERFIRVLFYIAPRNPGDPQTIVGTFTLMPGEDNIVLDAIKGDKGDKGDPAPFWRPEWNSTVTTVGDLPPASGPGALGPGDAGRAWYIDGYWHIWTGTGYRVILGAIPGPPGPTPDMSFVFRGVEPPAGGITYPLTLNVAEGGTTLEPVFTVDVPLIEGPVGPSTSMLGAPDVYGPFQEGQTIAYSATAGGVGHPGFRPSDSSPWAAKLFSVPESAFGPSQTFGQTYNVISTLIVPGQDLAYYPSINGHTRWKRSGLFNTAQVEVQVRALPQGSTNAPETGQLVARALYDPSTLDAETVAHVHEHWSDTSDPSRAVAPDSATGRVPAGQAMVYYTLLVKIGGNGSIAYNPVGSHLDVKLFPVS</sequence>
<dbReference type="EMBL" id="JAWLVV010000015">
    <property type="protein sequence ID" value="MDV7292076.1"/>
    <property type="molecule type" value="Genomic_DNA"/>
</dbReference>
<proteinExistence type="predicted"/>
<evidence type="ECO:0000313" key="2">
    <source>
        <dbReference type="Proteomes" id="UP001186041"/>
    </source>
</evidence>
<dbReference type="RefSeq" id="WP_317722308.1">
    <property type="nucleotide sequence ID" value="NZ_JAWLVK010000015.1"/>
</dbReference>
<comment type="caution">
    <text evidence="1">The sequence shown here is derived from an EMBL/GenBank/DDBJ whole genome shotgun (WGS) entry which is preliminary data.</text>
</comment>
<evidence type="ECO:0000313" key="1">
    <source>
        <dbReference type="EMBL" id="MDV7292076.1"/>
    </source>
</evidence>
<gene>
    <name evidence="1" type="ORF">R4485_18060</name>
</gene>
<name>A0AAE5AD69_MYCFO</name>
<dbReference type="AlphaFoldDB" id="A0AAE5AD69"/>
<protein>
    <recommendedName>
        <fullName evidence="3">Minor tail protein</fullName>
    </recommendedName>
</protein>
<dbReference type="Proteomes" id="UP001186041">
    <property type="component" value="Unassembled WGS sequence"/>
</dbReference>
<reference evidence="1" key="1">
    <citation type="submission" date="2023-10" db="EMBL/GenBank/DDBJ databases">
        <title>Mycolicibacterium fortuitum clinical isolates causing pulmonary infections in humans.</title>
        <authorList>
            <person name="Mejia-Ponce P.M."/>
            <person name="Zenteno-Cuevas R."/>
            <person name="Licona-Cassani C."/>
        </authorList>
    </citation>
    <scope>NUCLEOTIDE SEQUENCE</scope>
    <source>
        <strain evidence="1">M8</strain>
    </source>
</reference>
<evidence type="ECO:0008006" key="3">
    <source>
        <dbReference type="Google" id="ProtNLM"/>
    </source>
</evidence>
<organism evidence="1 2">
    <name type="scientific">Mycolicibacterium fortuitum</name>
    <name type="common">Mycobacterium fortuitum</name>
    <dbReference type="NCBI Taxonomy" id="1766"/>
    <lineage>
        <taxon>Bacteria</taxon>
        <taxon>Bacillati</taxon>
        <taxon>Actinomycetota</taxon>
        <taxon>Actinomycetes</taxon>
        <taxon>Mycobacteriales</taxon>
        <taxon>Mycobacteriaceae</taxon>
        <taxon>Mycolicibacterium</taxon>
    </lineage>
</organism>